<proteinExistence type="predicted"/>
<keyword evidence="13" id="KW-1185">Reference proteome</keyword>
<dbReference type="InterPro" id="IPR017452">
    <property type="entry name" value="GPCR_Rhodpsn_7TM"/>
</dbReference>
<dbReference type="EMBL" id="MTYJ01000184">
    <property type="protein sequence ID" value="OWA50173.1"/>
    <property type="molecule type" value="Genomic_DNA"/>
</dbReference>
<keyword evidence="8" id="KW-0325">Glycoprotein</keyword>
<comment type="subcellular location">
    <subcellularLocation>
        <location evidence="1">Cell membrane</location>
        <topology evidence="1">Multi-pass membrane protein</topology>
    </subcellularLocation>
</comment>
<comment type="caution">
    <text evidence="12">The sequence shown here is derived from an EMBL/GenBank/DDBJ whole genome shotgun (WGS) entry which is preliminary data.</text>
</comment>
<feature type="transmembrane region" description="Helical" evidence="10">
    <location>
        <begin position="256"/>
        <end position="281"/>
    </location>
</feature>
<dbReference type="OrthoDB" id="6147321at2759"/>
<evidence type="ECO:0000256" key="2">
    <source>
        <dbReference type="ARBA" id="ARBA00022475"/>
    </source>
</evidence>
<dbReference type="PANTHER" id="PTHR24246:SF27">
    <property type="entry name" value="ADENOSINE RECEPTOR, ISOFORM A"/>
    <property type="match status" value="1"/>
</dbReference>
<dbReference type="Pfam" id="PF00001">
    <property type="entry name" value="7tm_1"/>
    <property type="match status" value="1"/>
</dbReference>
<protein>
    <recommendedName>
        <fullName evidence="11">G-protein coupled receptors family 1 profile domain-containing protein</fullName>
    </recommendedName>
</protein>
<name>A0A9X6NB28_HYPEX</name>
<dbReference type="GO" id="GO:0005886">
    <property type="term" value="C:plasma membrane"/>
    <property type="evidence" value="ECO:0007669"/>
    <property type="project" value="UniProtKB-SubCell"/>
</dbReference>
<organism evidence="12 13">
    <name type="scientific">Hypsibius exemplaris</name>
    <name type="common">Freshwater tardigrade</name>
    <dbReference type="NCBI Taxonomy" id="2072580"/>
    <lineage>
        <taxon>Eukaryota</taxon>
        <taxon>Metazoa</taxon>
        <taxon>Ecdysozoa</taxon>
        <taxon>Tardigrada</taxon>
        <taxon>Eutardigrada</taxon>
        <taxon>Parachela</taxon>
        <taxon>Hypsibioidea</taxon>
        <taxon>Hypsibiidae</taxon>
        <taxon>Hypsibius</taxon>
    </lineage>
</organism>
<dbReference type="Proteomes" id="UP000192578">
    <property type="component" value="Unassembled WGS sequence"/>
</dbReference>
<dbReference type="GO" id="GO:0004930">
    <property type="term" value="F:G protein-coupled receptor activity"/>
    <property type="evidence" value="ECO:0007669"/>
    <property type="project" value="UniProtKB-KW"/>
</dbReference>
<keyword evidence="3 10" id="KW-0812">Transmembrane</keyword>
<feature type="transmembrane region" description="Helical" evidence="10">
    <location>
        <begin position="194"/>
        <end position="218"/>
    </location>
</feature>
<evidence type="ECO:0000256" key="3">
    <source>
        <dbReference type="ARBA" id="ARBA00022692"/>
    </source>
</evidence>
<dbReference type="CDD" id="cd00637">
    <property type="entry name" value="7tm_classA_rhodopsin-like"/>
    <property type="match status" value="1"/>
</dbReference>
<feature type="transmembrane region" description="Helical" evidence="10">
    <location>
        <begin position="31"/>
        <end position="51"/>
    </location>
</feature>
<evidence type="ECO:0000313" key="13">
    <source>
        <dbReference type="Proteomes" id="UP000192578"/>
    </source>
</evidence>
<reference evidence="13" key="1">
    <citation type="submission" date="2017-01" db="EMBL/GenBank/DDBJ databases">
        <title>Comparative genomics of anhydrobiosis in the tardigrade Hypsibius dujardini.</title>
        <authorList>
            <person name="Yoshida Y."/>
            <person name="Koutsovoulos G."/>
            <person name="Laetsch D."/>
            <person name="Stevens L."/>
            <person name="Kumar S."/>
            <person name="Horikawa D."/>
            <person name="Ishino K."/>
            <person name="Komine S."/>
            <person name="Tomita M."/>
            <person name="Blaxter M."/>
            <person name="Arakawa K."/>
        </authorList>
    </citation>
    <scope>NUCLEOTIDE SEQUENCE [LARGE SCALE GENOMIC DNA]</scope>
    <source>
        <strain evidence="13">Z151</strain>
    </source>
</reference>
<dbReference type="PANTHER" id="PTHR24246">
    <property type="entry name" value="OLFACTORY RECEPTOR AND ADENOSINE RECEPTOR"/>
    <property type="match status" value="1"/>
</dbReference>
<evidence type="ECO:0000256" key="10">
    <source>
        <dbReference type="SAM" id="Phobius"/>
    </source>
</evidence>
<dbReference type="InterPro" id="IPR000276">
    <property type="entry name" value="GPCR_Rhodpsn"/>
</dbReference>
<evidence type="ECO:0000256" key="4">
    <source>
        <dbReference type="ARBA" id="ARBA00022989"/>
    </source>
</evidence>
<evidence type="ECO:0000256" key="8">
    <source>
        <dbReference type="ARBA" id="ARBA00023180"/>
    </source>
</evidence>
<gene>
    <name evidence="12" type="ORF">BV898_14698</name>
</gene>
<keyword evidence="9" id="KW-0807">Transducer</keyword>
<keyword evidence="5" id="KW-0297">G-protein coupled receptor</keyword>
<keyword evidence="2" id="KW-1003">Cell membrane</keyword>
<evidence type="ECO:0000256" key="7">
    <source>
        <dbReference type="ARBA" id="ARBA00023170"/>
    </source>
</evidence>
<keyword evidence="4 10" id="KW-1133">Transmembrane helix</keyword>
<evidence type="ECO:0000259" key="11">
    <source>
        <dbReference type="PROSITE" id="PS50262"/>
    </source>
</evidence>
<dbReference type="AlphaFoldDB" id="A0A9X6NB28"/>
<dbReference type="Gene3D" id="1.20.1070.10">
    <property type="entry name" value="Rhodopsin 7-helix transmembrane proteins"/>
    <property type="match status" value="1"/>
</dbReference>
<dbReference type="PROSITE" id="PS50262">
    <property type="entry name" value="G_PROTEIN_RECEP_F1_2"/>
    <property type="match status" value="1"/>
</dbReference>
<evidence type="ECO:0000313" key="12">
    <source>
        <dbReference type="EMBL" id="OWA50173.1"/>
    </source>
</evidence>
<evidence type="ECO:0000256" key="6">
    <source>
        <dbReference type="ARBA" id="ARBA00023136"/>
    </source>
</evidence>
<feature type="transmembrane region" description="Helical" evidence="10">
    <location>
        <begin position="71"/>
        <end position="94"/>
    </location>
</feature>
<evidence type="ECO:0000256" key="1">
    <source>
        <dbReference type="ARBA" id="ARBA00004651"/>
    </source>
</evidence>
<sequence length="346" mass="38538">MNNLTGRFNTSLNTSIATTILPQFSRLSIRLWFGFSIACCIFGTTFLLILLSASTKRQQLRNGSHILLNHLMLMQLAICSVIFPIALIVSYLMLLQRSPYLNCPAFMLVYTTLFFSENWANVLIAVNRFVVIIIPHYYAKWATKPVLYGMIVVPWICGLGFSIPVYRGIGASFTAAPDPVLGFCYPRSNGGPFIVVWFTFLNYVPITLTGFLYIAIFLKLAVTKQSIRGRINPQFIVGDVRAAVPRAKNIAIARMLVVSFFFNFITLVPGPIITAFFPLFAMKGLVQMWVAKTLVLCGYVVSPVIFLTMSADYQKAVCKLARRLCRGAVSVQAPSNVISLPKSEPD</sequence>
<accession>A0A9X6NB28</accession>
<feature type="transmembrane region" description="Helical" evidence="10">
    <location>
        <begin position="146"/>
        <end position="166"/>
    </location>
</feature>
<feature type="transmembrane region" description="Helical" evidence="10">
    <location>
        <begin position="293"/>
        <end position="313"/>
    </location>
</feature>
<evidence type="ECO:0000256" key="5">
    <source>
        <dbReference type="ARBA" id="ARBA00023040"/>
    </source>
</evidence>
<evidence type="ECO:0000256" key="9">
    <source>
        <dbReference type="ARBA" id="ARBA00023224"/>
    </source>
</evidence>
<dbReference type="SUPFAM" id="SSF81321">
    <property type="entry name" value="Family A G protein-coupled receptor-like"/>
    <property type="match status" value="1"/>
</dbReference>
<feature type="domain" description="G-protein coupled receptors family 1 profile" evidence="11">
    <location>
        <begin position="43"/>
        <end position="306"/>
    </location>
</feature>
<keyword evidence="6 10" id="KW-0472">Membrane</keyword>
<dbReference type="PROSITE" id="PS00237">
    <property type="entry name" value="G_PROTEIN_RECEP_F1_1"/>
    <property type="match status" value="1"/>
</dbReference>
<keyword evidence="7" id="KW-0675">Receptor</keyword>